<feature type="transmembrane region" description="Helical" evidence="6">
    <location>
        <begin position="314"/>
        <end position="337"/>
    </location>
</feature>
<keyword evidence="2" id="KW-1003">Cell membrane</keyword>
<reference evidence="9" key="1">
    <citation type="submission" date="2018-06" db="EMBL/GenBank/DDBJ databases">
        <authorList>
            <person name="Khan S.A."/>
        </authorList>
    </citation>
    <scope>NUCLEOTIDE SEQUENCE [LARGE SCALE GENOMIC DNA]</scope>
    <source>
        <strain evidence="9">DB-1506</strain>
    </source>
</reference>
<comment type="subcellular location">
    <subcellularLocation>
        <location evidence="1">Cell membrane</location>
        <topology evidence="1">Multi-pass membrane protein</topology>
    </subcellularLocation>
</comment>
<feature type="domain" description="Membrane transport protein MMPL" evidence="7">
    <location>
        <begin position="212"/>
        <end position="396"/>
    </location>
</feature>
<feature type="transmembrane region" description="Helical" evidence="6">
    <location>
        <begin position="22"/>
        <end position="42"/>
    </location>
</feature>
<feature type="transmembrane region" description="Helical" evidence="6">
    <location>
        <begin position="681"/>
        <end position="699"/>
    </location>
</feature>
<evidence type="ECO:0000256" key="2">
    <source>
        <dbReference type="ARBA" id="ARBA00022475"/>
    </source>
</evidence>
<organism evidence="8 9">
    <name type="scientific">Roseicella frigidaeris</name>
    <dbReference type="NCBI Taxonomy" id="2230885"/>
    <lineage>
        <taxon>Bacteria</taxon>
        <taxon>Pseudomonadati</taxon>
        <taxon>Pseudomonadota</taxon>
        <taxon>Alphaproteobacteria</taxon>
        <taxon>Acetobacterales</taxon>
        <taxon>Roseomonadaceae</taxon>
        <taxon>Roseicella</taxon>
    </lineage>
</organism>
<comment type="caution">
    <text evidence="8">The sequence shown here is derived from an EMBL/GenBank/DDBJ whole genome shotgun (WGS) entry which is preliminary data.</text>
</comment>
<sequence length="795" mass="79169">MSTGAEGGGAGAARRRRPATRLLLVLGLLATLGAGLGLGLGLRTDLLGFLPEGRSPAAAFLLGELRSGTATTLLLAGIEGAPEAELARLSRETAAGLRASGRFAFVGDGTTTLSEAERELLFRYRYLLSPDTVPEAFTTAALQAKLQALLDGLRSAASPLLARFGFADPTGAFLGLARDFLGEARPETRDGAWFARGAAPPRALLLARMAGAGGMDAAAQEAAIAAFRAAFAAARPGPARLLLSGPGVFASEAARAIRGDVELISLAAGLLLAGFLWWRFRSPLLLGLVAVPLGAATVAGYAATALLAGGPPHGISFGFGMTMLGVAVDYPLLLLGLQRPGEGLAAAAARLWPTLRLAAACAALGLAAMLGSGLPGLVQLGVFAGSGLLAAAAVTRWGLPRLLPPGAGIAARPLPAPFAAGLARLRGRPRLAAGLVGLAALLLAGLGGPAWQRDIAGLSPVPAAAQALDATLRRQLGAPDVRLLIALGPGPEEAVLQASERLAAALGPLRGPAGALDGLDLPSRWLPSAATQAARQAALPAPEAAAAALREAMRGLPFRADAFAPFLAGLAESRGLPPLTAARLAAEAPVLAARLSPLLAGEGAAMRGVALAEGVRDPAAIARAVAGLGDPRILLVDIKAETEGLLAAYARAVLLWALAGGAAVLLLLGAGLGGAGPALRVAAPIGGALLVTLAALAALGEGLTLFHLAALLLLAGLATDYALFLGGAARPGGRGPGGAAAVDAVLNCAVATLLTFGMLSFCATPVLRGIGVTVSVGVASAFLLALLLAPRRADG</sequence>
<feature type="transmembrane region" description="Helical" evidence="6">
    <location>
        <begin position="705"/>
        <end position="728"/>
    </location>
</feature>
<evidence type="ECO:0000256" key="1">
    <source>
        <dbReference type="ARBA" id="ARBA00004651"/>
    </source>
</evidence>
<dbReference type="InterPro" id="IPR050545">
    <property type="entry name" value="Mycobact_MmpL"/>
</dbReference>
<dbReference type="AlphaFoldDB" id="A0A327M4W8"/>
<evidence type="ECO:0000256" key="4">
    <source>
        <dbReference type="ARBA" id="ARBA00022989"/>
    </source>
</evidence>
<feature type="transmembrane region" description="Helical" evidence="6">
    <location>
        <begin position="261"/>
        <end position="278"/>
    </location>
</feature>
<dbReference type="OrthoDB" id="9780358at2"/>
<dbReference type="EMBL" id="QLIX01000010">
    <property type="protein sequence ID" value="RAI58311.1"/>
    <property type="molecule type" value="Genomic_DNA"/>
</dbReference>
<evidence type="ECO:0000313" key="8">
    <source>
        <dbReference type="EMBL" id="RAI58311.1"/>
    </source>
</evidence>
<dbReference type="PANTHER" id="PTHR33406:SF13">
    <property type="entry name" value="MEMBRANE PROTEIN YDFJ"/>
    <property type="match status" value="1"/>
</dbReference>
<dbReference type="InterPro" id="IPR004869">
    <property type="entry name" value="MMPL_dom"/>
</dbReference>
<evidence type="ECO:0000256" key="3">
    <source>
        <dbReference type="ARBA" id="ARBA00022692"/>
    </source>
</evidence>
<dbReference type="Pfam" id="PF03176">
    <property type="entry name" value="MMPL"/>
    <property type="match status" value="1"/>
</dbReference>
<dbReference type="PANTHER" id="PTHR33406">
    <property type="entry name" value="MEMBRANE PROTEIN MJ1562-RELATED"/>
    <property type="match status" value="1"/>
</dbReference>
<dbReference type="Proteomes" id="UP000249065">
    <property type="component" value="Unassembled WGS sequence"/>
</dbReference>
<dbReference type="SUPFAM" id="SSF82866">
    <property type="entry name" value="Multidrug efflux transporter AcrB transmembrane domain"/>
    <property type="match status" value="2"/>
</dbReference>
<keyword evidence="3 6" id="KW-0812">Transmembrane</keyword>
<evidence type="ECO:0000259" key="7">
    <source>
        <dbReference type="Pfam" id="PF03176"/>
    </source>
</evidence>
<dbReference type="Gene3D" id="1.20.1640.10">
    <property type="entry name" value="Multidrug efflux transporter AcrB transmembrane domain"/>
    <property type="match status" value="1"/>
</dbReference>
<feature type="transmembrane region" description="Helical" evidence="6">
    <location>
        <begin position="740"/>
        <end position="761"/>
    </location>
</feature>
<evidence type="ECO:0000313" key="9">
    <source>
        <dbReference type="Proteomes" id="UP000249065"/>
    </source>
</evidence>
<keyword evidence="9" id="KW-1185">Reference proteome</keyword>
<feature type="transmembrane region" description="Helical" evidence="6">
    <location>
        <begin position="349"/>
        <end position="370"/>
    </location>
</feature>
<feature type="transmembrane region" description="Helical" evidence="6">
    <location>
        <begin position="431"/>
        <end position="451"/>
    </location>
</feature>
<keyword evidence="5 6" id="KW-0472">Membrane</keyword>
<feature type="transmembrane region" description="Helical" evidence="6">
    <location>
        <begin position="285"/>
        <end position="308"/>
    </location>
</feature>
<feature type="transmembrane region" description="Helical" evidence="6">
    <location>
        <begin position="767"/>
        <end position="789"/>
    </location>
</feature>
<accession>A0A327M4W8</accession>
<dbReference type="GO" id="GO:0005886">
    <property type="term" value="C:plasma membrane"/>
    <property type="evidence" value="ECO:0007669"/>
    <property type="project" value="UniProtKB-SubCell"/>
</dbReference>
<proteinExistence type="predicted"/>
<dbReference type="RefSeq" id="WP_111470651.1">
    <property type="nucleotide sequence ID" value="NZ_QLIX01000010.1"/>
</dbReference>
<evidence type="ECO:0000256" key="6">
    <source>
        <dbReference type="SAM" id="Phobius"/>
    </source>
</evidence>
<gene>
    <name evidence="8" type="ORF">DOO78_14970</name>
</gene>
<name>A0A327M4W8_9PROT</name>
<protein>
    <recommendedName>
        <fullName evidence="7">Membrane transport protein MMPL domain-containing protein</fullName>
    </recommendedName>
</protein>
<keyword evidence="4 6" id="KW-1133">Transmembrane helix</keyword>
<evidence type="ECO:0000256" key="5">
    <source>
        <dbReference type="ARBA" id="ARBA00023136"/>
    </source>
</evidence>
<feature type="transmembrane region" description="Helical" evidence="6">
    <location>
        <begin position="648"/>
        <end position="669"/>
    </location>
</feature>